<comment type="caution">
    <text evidence="1">The sequence shown here is derived from an EMBL/GenBank/DDBJ whole genome shotgun (WGS) entry which is preliminary data.</text>
</comment>
<accession>A0A8S4QDF8</accession>
<dbReference type="GO" id="GO:0030833">
    <property type="term" value="P:regulation of actin filament polymerization"/>
    <property type="evidence" value="ECO:0007669"/>
    <property type="project" value="InterPro"/>
</dbReference>
<dbReference type="InterPro" id="IPR008081">
    <property type="entry name" value="Cytoplasmic_FMR1-int"/>
</dbReference>
<dbReference type="Proteomes" id="UP000838756">
    <property type="component" value="Unassembled WGS sequence"/>
</dbReference>
<gene>
    <name evidence="1" type="primary">jg5266</name>
    <name evidence="1" type="ORF">PAEG_LOCUS1112</name>
</gene>
<dbReference type="OrthoDB" id="10265867at2759"/>
<protein>
    <submittedName>
        <fullName evidence="1">Jg5266 protein</fullName>
    </submittedName>
</protein>
<evidence type="ECO:0000313" key="2">
    <source>
        <dbReference type="Proteomes" id="UP000838756"/>
    </source>
</evidence>
<dbReference type="Pfam" id="PF05994">
    <property type="entry name" value="FragX_IP"/>
    <property type="match status" value="1"/>
</dbReference>
<dbReference type="PANTHER" id="PTHR12195">
    <property type="entry name" value="CYTOPLASMIC FMR1-INTERACTING PROTEIN-RELATED"/>
    <property type="match status" value="1"/>
</dbReference>
<dbReference type="GO" id="GO:0031267">
    <property type="term" value="F:small GTPase binding"/>
    <property type="evidence" value="ECO:0007669"/>
    <property type="project" value="InterPro"/>
</dbReference>
<organism evidence="1 2">
    <name type="scientific">Pararge aegeria aegeria</name>
    <dbReference type="NCBI Taxonomy" id="348720"/>
    <lineage>
        <taxon>Eukaryota</taxon>
        <taxon>Metazoa</taxon>
        <taxon>Ecdysozoa</taxon>
        <taxon>Arthropoda</taxon>
        <taxon>Hexapoda</taxon>
        <taxon>Insecta</taxon>
        <taxon>Pterygota</taxon>
        <taxon>Neoptera</taxon>
        <taxon>Endopterygota</taxon>
        <taxon>Lepidoptera</taxon>
        <taxon>Glossata</taxon>
        <taxon>Ditrysia</taxon>
        <taxon>Papilionoidea</taxon>
        <taxon>Nymphalidae</taxon>
        <taxon>Satyrinae</taxon>
        <taxon>Satyrini</taxon>
        <taxon>Parargina</taxon>
        <taxon>Pararge</taxon>
    </lineage>
</organism>
<proteinExistence type="predicted"/>
<reference evidence="1" key="1">
    <citation type="submission" date="2022-03" db="EMBL/GenBank/DDBJ databases">
        <authorList>
            <person name="Lindestad O."/>
        </authorList>
    </citation>
    <scope>NUCLEOTIDE SEQUENCE</scope>
</reference>
<keyword evidence="2" id="KW-1185">Reference proteome</keyword>
<name>A0A8S4QDF8_9NEOP</name>
<dbReference type="EMBL" id="CAKXAJ010003761">
    <property type="protein sequence ID" value="CAH2208504.1"/>
    <property type="molecule type" value="Genomic_DNA"/>
</dbReference>
<sequence>LWSALQFLYCIPVGETQFTVEELFGEGLHWAGCTIIALLGQQRRFEALDFCYHILRVQRVDGKDELVKGIVS</sequence>
<dbReference type="AlphaFoldDB" id="A0A8S4QDF8"/>
<evidence type="ECO:0000313" key="1">
    <source>
        <dbReference type="EMBL" id="CAH2208504.1"/>
    </source>
</evidence>
<feature type="non-terminal residue" evidence="1">
    <location>
        <position position="1"/>
    </location>
</feature>